<sequence length="74" mass="8705">MNDPQYVAMYKDRPGDIREAYKIAMCLARYYNCKINIEATRMGMVTWAREKGCLNYFMKRPRATLTDVRNGTTK</sequence>
<organism evidence="1">
    <name type="scientific">virus sp. ctML55</name>
    <dbReference type="NCBI Taxonomy" id="2827627"/>
    <lineage>
        <taxon>Viruses</taxon>
    </lineage>
</organism>
<dbReference type="EMBL" id="BK059105">
    <property type="protein sequence ID" value="DAE30658.1"/>
    <property type="molecule type" value="Genomic_DNA"/>
</dbReference>
<proteinExistence type="predicted"/>
<accession>A0A8S5RHR4</accession>
<protein>
    <submittedName>
        <fullName evidence="1">Terminase large subunit</fullName>
    </submittedName>
</protein>
<reference evidence="1" key="1">
    <citation type="journal article" date="2021" name="Proc. Natl. Acad. Sci. U.S.A.">
        <title>A Catalog of Tens of Thousands of Viruses from Human Metagenomes Reveals Hidden Associations with Chronic Diseases.</title>
        <authorList>
            <person name="Tisza M.J."/>
            <person name="Buck C.B."/>
        </authorList>
    </citation>
    <scope>NUCLEOTIDE SEQUENCE</scope>
    <source>
        <strain evidence="1">CtML55</strain>
    </source>
</reference>
<name>A0A8S5RHR4_9VIRU</name>
<evidence type="ECO:0000313" key="1">
    <source>
        <dbReference type="EMBL" id="DAE30658.1"/>
    </source>
</evidence>